<evidence type="ECO:0000256" key="4">
    <source>
        <dbReference type="ARBA" id="ARBA00022989"/>
    </source>
</evidence>
<feature type="transmembrane region" description="Helical" evidence="7">
    <location>
        <begin position="373"/>
        <end position="395"/>
    </location>
</feature>
<feature type="transmembrane region" description="Helical" evidence="7">
    <location>
        <begin position="407"/>
        <end position="431"/>
    </location>
</feature>
<feature type="transmembrane region" description="Helical" evidence="7">
    <location>
        <begin position="255"/>
        <end position="276"/>
    </location>
</feature>
<evidence type="ECO:0000259" key="8">
    <source>
        <dbReference type="Pfam" id="PF03176"/>
    </source>
</evidence>
<proteinExistence type="predicted"/>
<protein>
    <submittedName>
        <fullName evidence="9">Transporter</fullName>
    </submittedName>
</protein>
<sequence length="878" mass="96543">MHRLFESLRPFIRGVVRNAGWVLLAAALLTAAGGMLARNLSIDSDLANLIPEDRPSVQALNELKETVGGESDVAVGITSPSFEANKEFAEALIPKALDLKGPDGESYLTRVEYKRDVEYLKDNALYFASDQELRQVENYLDEQIEQAKLEANPFYFDLDDEEEEDGEASGRELEAMYDDLVGKRYPVSPDSTTLVLRFYPGGTNTDIAFIEQLYSDLRGLVDQMEPDAYNAEMEVTLAGRLYRRLVEVKTIQNDVAGSFGTGVLAVILLVVGYFFYKANMARTGGGGFRPRVMLQELFRTPIMALVIGLPLLMSLAWTGGFAYLMFERLTLMTSTLGLVLFGLGIDFGIHFYGRYAEERAEGRSITSAAEETFVSTGQAITVGALTTASALYVLTPADFKGFSEFGAIAGTGVIFALIAMTIVMPALLGLLERGNLLDLRSNVAMARSGDGEPRHNRTSTREDRRFPAARPIVVGSVLAVVAAVIMIPQVGFQYDFGALEPDYTQYEERAEVIGRISPPDTTSGPSKRNPAYILADSQEDVPEIVEAVREKARRDTTSPTILSVESLQERFPLADTARQAKLQRIANIRDLLENNKYLKGQEGEAIDKLRRAAQTRDAIELIELPDFLRKQFTTKSGEIGTFVIIYPSVGLSDGRKSIAFLEDVGTIRTNEGEVYHAASTSLVAADMLRIMRSEAPWMVLGTFLIVALLMYLNFRSVRWAALALVPLVVGILWMLLLMEIFGLQLNFYNMIVLPAVLGIGNDAGVHLVHRYREEGWGSIFQVLRSTGEHVTIGSLTTMMGFGGLLLSFHPGLNSIGSLAVVGIGTTLLSAVVFLPALLQWFEDRMGQWYRQSTDDENGGDRASATDSAATVPTARTED</sequence>
<evidence type="ECO:0000256" key="6">
    <source>
        <dbReference type="SAM" id="MobiDB-lite"/>
    </source>
</evidence>
<feature type="transmembrane region" description="Helical" evidence="7">
    <location>
        <begin position="747"/>
        <end position="768"/>
    </location>
</feature>
<feature type="transmembrane region" description="Helical" evidence="7">
    <location>
        <begin position="468"/>
        <end position="487"/>
    </location>
</feature>
<evidence type="ECO:0000256" key="7">
    <source>
        <dbReference type="SAM" id="Phobius"/>
    </source>
</evidence>
<dbReference type="EMBL" id="PDEQ01000008">
    <property type="protein sequence ID" value="PEN12314.1"/>
    <property type="molecule type" value="Genomic_DNA"/>
</dbReference>
<evidence type="ECO:0000256" key="5">
    <source>
        <dbReference type="ARBA" id="ARBA00023136"/>
    </source>
</evidence>
<dbReference type="PANTHER" id="PTHR33406:SF13">
    <property type="entry name" value="MEMBRANE PROTEIN YDFJ"/>
    <property type="match status" value="1"/>
</dbReference>
<feature type="transmembrane region" description="Helical" evidence="7">
    <location>
        <begin position="789"/>
        <end position="809"/>
    </location>
</feature>
<keyword evidence="10" id="KW-1185">Reference proteome</keyword>
<accession>A0A2A8CV32</accession>
<dbReference type="RefSeq" id="WP_098077587.1">
    <property type="nucleotide sequence ID" value="NZ_PDEQ01000008.1"/>
</dbReference>
<feature type="transmembrane region" description="Helical" evidence="7">
    <location>
        <begin position="815"/>
        <end position="841"/>
    </location>
</feature>
<dbReference type="PANTHER" id="PTHR33406">
    <property type="entry name" value="MEMBRANE PROTEIN MJ1562-RELATED"/>
    <property type="match status" value="1"/>
</dbReference>
<feature type="transmembrane region" description="Helical" evidence="7">
    <location>
        <begin position="719"/>
        <end position="741"/>
    </location>
</feature>
<dbReference type="SUPFAM" id="SSF82866">
    <property type="entry name" value="Multidrug efflux transporter AcrB transmembrane domain"/>
    <property type="match status" value="2"/>
</dbReference>
<feature type="transmembrane region" description="Helical" evidence="7">
    <location>
        <begin position="695"/>
        <end position="712"/>
    </location>
</feature>
<dbReference type="InterPro" id="IPR004869">
    <property type="entry name" value="MMPL_dom"/>
</dbReference>
<evidence type="ECO:0000256" key="2">
    <source>
        <dbReference type="ARBA" id="ARBA00022475"/>
    </source>
</evidence>
<reference evidence="9 10" key="1">
    <citation type="submission" date="2017-10" db="EMBL/GenBank/DDBJ databases">
        <title>Draft genome of Longibacter Salinarum.</title>
        <authorList>
            <person name="Goh K.M."/>
            <person name="Shamsir M.S."/>
            <person name="Lim S.W."/>
        </authorList>
    </citation>
    <scope>NUCLEOTIDE SEQUENCE [LARGE SCALE GENOMIC DNA]</scope>
    <source>
        <strain evidence="9 10">KCTC 52045</strain>
    </source>
</reference>
<feature type="region of interest" description="Disordered" evidence="6">
    <location>
        <begin position="851"/>
        <end position="878"/>
    </location>
</feature>
<dbReference type="OrthoDB" id="9809027at2"/>
<keyword evidence="5 7" id="KW-0472">Membrane</keyword>
<evidence type="ECO:0000256" key="3">
    <source>
        <dbReference type="ARBA" id="ARBA00022692"/>
    </source>
</evidence>
<feature type="domain" description="Membrane transport protein MMPL" evidence="8">
    <location>
        <begin position="593"/>
        <end position="841"/>
    </location>
</feature>
<feature type="transmembrane region" description="Helical" evidence="7">
    <location>
        <begin position="297"/>
        <end position="317"/>
    </location>
</feature>
<keyword evidence="4 7" id="KW-1133">Transmembrane helix</keyword>
<keyword evidence="2" id="KW-1003">Cell membrane</keyword>
<feature type="domain" description="Membrane transport protein MMPL" evidence="8">
    <location>
        <begin position="293"/>
        <end position="437"/>
    </location>
</feature>
<comment type="subcellular location">
    <subcellularLocation>
        <location evidence="1">Cell membrane</location>
        <topology evidence="1">Multi-pass membrane protein</topology>
    </subcellularLocation>
</comment>
<name>A0A2A8CV32_9BACT</name>
<dbReference type="Gene3D" id="1.20.1640.10">
    <property type="entry name" value="Multidrug efflux transporter AcrB transmembrane domain"/>
    <property type="match status" value="2"/>
</dbReference>
<gene>
    <name evidence="9" type="ORF">CRI94_14925</name>
</gene>
<evidence type="ECO:0000313" key="9">
    <source>
        <dbReference type="EMBL" id="PEN12314.1"/>
    </source>
</evidence>
<dbReference type="Pfam" id="PF03176">
    <property type="entry name" value="MMPL"/>
    <property type="match status" value="2"/>
</dbReference>
<dbReference type="InterPro" id="IPR050545">
    <property type="entry name" value="Mycobact_MmpL"/>
</dbReference>
<organism evidence="9 10">
    <name type="scientific">Longibacter salinarum</name>
    <dbReference type="NCBI Taxonomy" id="1850348"/>
    <lineage>
        <taxon>Bacteria</taxon>
        <taxon>Pseudomonadati</taxon>
        <taxon>Rhodothermota</taxon>
        <taxon>Rhodothermia</taxon>
        <taxon>Rhodothermales</taxon>
        <taxon>Salisaetaceae</taxon>
        <taxon>Longibacter</taxon>
    </lineage>
</organism>
<comment type="caution">
    <text evidence="9">The sequence shown here is derived from an EMBL/GenBank/DDBJ whole genome shotgun (WGS) entry which is preliminary data.</text>
</comment>
<dbReference type="AlphaFoldDB" id="A0A2A8CV32"/>
<keyword evidence="3 7" id="KW-0812">Transmembrane</keyword>
<feature type="transmembrane region" description="Helical" evidence="7">
    <location>
        <begin position="329"/>
        <end position="352"/>
    </location>
</feature>
<dbReference type="Proteomes" id="UP000220102">
    <property type="component" value="Unassembled WGS sequence"/>
</dbReference>
<dbReference type="GO" id="GO:0005886">
    <property type="term" value="C:plasma membrane"/>
    <property type="evidence" value="ECO:0007669"/>
    <property type="project" value="UniProtKB-SubCell"/>
</dbReference>
<evidence type="ECO:0000313" key="10">
    <source>
        <dbReference type="Proteomes" id="UP000220102"/>
    </source>
</evidence>
<evidence type="ECO:0000256" key="1">
    <source>
        <dbReference type="ARBA" id="ARBA00004651"/>
    </source>
</evidence>